<feature type="region of interest" description="Disordered" evidence="1">
    <location>
        <begin position="1"/>
        <end position="64"/>
    </location>
</feature>
<dbReference type="AlphaFoldDB" id="A0A8J3DR16"/>
<protein>
    <submittedName>
        <fullName evidence="2">Uncharacterized protein</fullName>
    </submittedName>
</protein>
<accession>A0A8J3DR16</accession>
<sequence length="64" mass="6671">MKPEQAKPADPSRTGPAVDDEDPDKSPMAPGVMPTGPAQPFDVEHVESDRAKSQGPRLGEGSSS</sequence>
<proteinExistence type="predicted"/>
<evidence type="ECO:0000256" key="1">
    <source>
        <dbReference type="SAM" id="MobiDB-lite"/>
    </source>
</evidence>
<dbReference type="Proteomes" id="UP000630142">
    <property type="component" value="Unassembled WGS sequence"/>
</dbReference>
<comment type="caution">
    <text evidence="2">The sequence shown here is derived from an EMBL/GenBank/DDBJ whole genome shotgun (WGS) entry which is preliminary data.</text>
</comment>
<organism evidence="2 3">
    <name type="scientific">Tianweitania populi</name>
    <dbReference type="NCBI Taxonomy" id="1607949"/>
    <lineage>
        <taxon>Bacteria</taxon>
        <taxon>Pseudomonadati</taxon>
        <taxon>Pseudomonadota</taxon>
        <taxon>Alphaproteobacteria</taxon>
        <taxon>Hyphomicrobiales</taxon>
        <taxon>Phyllobacteriaceae</taxon>
        <taxon>Tianweitania</taxon>
    </lineage>
</organism>
<evidence type="ECO:0000313" key="3">
    <source>
        <dbReference type="Proteomes" id="UP000630142"/>
    </source>
</evidence>
<reference evidence="2" key="2">
    <citation type="submission" date="2020-09" db="EMBL/GenBank/DDBJ databases">
        <authorList>
            <person name="Sun Q."/>
            <person name="Kim S."/>
        </authorList>
    </citation>
    <scope>NUCLEOTIDE SEQUENCE</scope>
    <source>
        <strain evidence="2">KCTC 42249</strain>
    </source>
</reference>
<gene>
    <name evidence="2" type="ORF">GCM10016234_25400</name>
</gene>
<reference evidence="2" key="1">
    <citation type="journal article" date="2014" name="Int. J. Syst. Evol. Microbiol.">
        <title>Complete genome sequence of Corynebacterium casei LMG S-19264T (=DSM 44701T), isolated from a smear-ripened cheese.</title>
        <authorList>
            <consortium name="US DOE Joint Genome Institute (JGI-PGF)"/>
            <person name="Walter F."/>
            <person name="Albersmeier A."/>
            <person name="Kalinowski J."/>
            <person name="Ruckert C."/>
        </authorList>
    </citation>
    <scope>NUCLEOTIDE SEQUENCE</scope>
    <source>
        <strain evidence="2">KCTC 42249</strain>
    </source>
</reference>
<keyword evidence="3" id="KW-1185">Reference proteome</keyword>
<name>A0A8J3DR16_9HYPH</name>
<dbReference type="EMBL" id="BMZQ01000002">
    <property type="protein sequence ID" value="GHD16850.1"/>
    <property type="molecule type" value="Genomic_DNA"/>
</dbReference>
<feature type="compositionally biased region" description="Basic and acidic residues" evidence="1">
    <location>
        <begin position="42"/>
        <end position="52"/>
    </location>
</feature>
<evidence type="ECO:0000313" key="2">
    <source>
        <dbReference type="EMBL" id="GHD16850.1"/>
    </source>
</evidence>
<dbReference type="RefSeq" id="WP_189504378.1">
    <property type="nucleotide sequence ID" value="NZ_BMZQ01000002.1"/>
</dbReference>